<dbReference type="Proteomes" id="UP000270261">
    <property type="component" value="Unassembled WGS sequence"/>
</dbReference>
<feature type="chain" id="PRO_5019498474" description="DUF4124 domain-containing protein" evidence="1">
    <location>
        <begin position="26"/>
        <end position="244"/>
    </location>
</feature>
<sequence length="244" mass="26096">MKHIGAVLSGLVVVLAAGFSGQAEAAIHQCREGGRMTYQALPCAGQSADLGVKGRRGHGQALDEAQALADELWTGLTAGMPMAAVRGAMPELTQVARSRMRRFESGAIALLEKKVVVAGEDFLAQYLFLNGGFHQVWLSQLPSPQPDAVSKQAFGKVARLLARLWGDAPRENSPVQVTPGEGLFGARFWVDAGGYAQGWVLLKAAPQQEGHSQLTFGYWPKGAQDYEQLRASGREVGQLVVGNE</sequence>
<protein>
    <recommendedName>
        <fullName evidence="4">DUF4124 domain-containing protein</fullName>
    </recommendedName>
</protein>
<evidence type="ECO:0000313" key="2">
    <source>
        <dbReference type="EMBL" id="RRN44328.1"/>
    </source>
</evidence>
<dbReference type="EMBL" id="RRUE01000002">
    <property type="protein sequence ID" value="RRN44328.1"/>
    <property type="molecule type" value="Genomic_DNA"/>
</dbReference>
<dbReference type="OrthoDB" id="8853421at2"/>
<evidence type="ECO:0000313" key="3">
    <source>
        <dbReference type="Proteomes" id="UP000270261"/>
    </source>
</evidence>
<comment type="caution">
    <text evidence="2">The sequence shown here is derived from an EMBL/GenBank/DDBJ whole genome shotgun (WGS) entry which is preliminary data.</text>
</comment>
<gene>
    <name evidence="2" type="ORF">EHV23_13485</name>
</gene>
<keyword evidence="3" id="KW-1185">Reference proteome</keyword>
<evidence type="ECO:0000256" key="1">
    <source>
        <dbReference type="SAM" id="SignalP"/>
    </source>
</evidence>
<proteinExistence type="predicted"/>
<evidence type="ECO:0008006" key="4">
    <source>
        <dbReference type="Google" id="ProtNLM"/>
    </source>
</evidence>
<feature type="signal peptide" evidence="1">
    <location>
        <begin position="1"/>
        <end position="25"/>
    </location>
</feature>
<keyword evidence="1" id="KW-0732">Signal</keyword>
<organism evidence="2 3">
    <name type="scientific">Lautropia dentalis</name>
    <dbReference type="NCBI Taxonomy" id="2490857"/>
    <lineage>
        <taxon>Bacteria</taxon>
        <taxon>Pseudomonadati</taxon>
        <taxon>Pseudomonadota</taxon>
        <taxon>Betaproteobacteria</taxon>
        <taxon>Burkholderiales</taxon>
        <taxon>Burkholderiaceae</taxon>
        <taxon>Lautropia</taxon>
    </lineage>
</organism>
<dbReference type="AlphaFoldDB" id="A0A426FNT2"/>
<reference evidence="2 3" key="1">
    <citation type="submission" date="2018-11" db="EMBL/GenBank/DDBJ databases">
        <title>Genome sequencing of Lautropia sp. KCOM 2505 (= ChDC F240).</title>
        <authorList>
            <person name="Kook J.-K."/>
            <person name="Park S.-N."/>
            <person name="Lim Y.K."/>
        </authorList>
    </citation>
    <scope>NUCLEOTIDE SEQUENCE [LARGE SCALE GENOMIC DNA]</scope>
    <source>
        <strain evidence="2 3">KCOM 2505</strain>
    </source>
</reference>
<accession>A0A426FNT2</accession>
<name>A0A426FNT2_9BURK</name>
<dbReference type="RefSeq" id="WP_125096523.1">
    <property type="nucleotide sequence ID" value="NZ_RRUE01000002.1"/>
</dbReference>